<evidence type="ECO:0008006" key="4">
    <source>
        <dbReference type="Google" id="ProtNLM"/>
    </source>
</evidence>
<feature type="transmembrane region" description="Helical" evidence="1">
    <location>
        <begin position="141"/>
        <end position="160"/>
    </location>
</feature>
<sequence length="630" mass="69722">MSTASKPQPSRHASGWFARLRAIDLNNASALRRARIIVPVLFGLYSLWLGADANWDLYNYHMYNPFAWLHGKLLLDMAPAGVQSYFNPLLDSLFYHANTHLPSRVVGFCLGALHGLSFVFILSIAQSVLSSLPDEDRYRVPLLLALAGCLTANFLSGLGNSMGDDTTALFSLAALAVLLSNWDRLGVWAGRAVAVCVGAGVLVGLGVGLKLTNAVYAVAMCTALLFYPARGIVRLRIAFLFGVGVLVGFAATGGYWLFHMWKTFGNPLYPQFGAYFPTPFAQPDVMGDPRWRPHGWFETVLWPFIFTANSQRVGETPIRQIIWPIAYVLFWVWLGVSGMRWLRHRGREEASTTAIEPRARFVVAFVALGYFVWMEGFSIYRYIVVAEVLVPLVVWLLVQQLLPYRPARKLASWLLVVASAVVVTGGARTWGHEGWSDPLWHAELPSIAEPQRTTVVLSSTRGSSWTWLATLFPDQIAFMQVDSSFPGTPAFYDRMREVARQRGGPIYAIVYGERNWRIDNVADANRLVDSIGLTGSESGCNALRWAVKRLHLHASVGAATGAGKQCQLGLRADDVKDVAAENAASVERAIPIYERNGFILDPSTCTSYRSGIGKGVLIYQWCRVSLHDGR</sequence>
<evidence type="ECO:0000256" key="1">
    <source>
        <dbReference type="SAM" id="Phobius"/>
    </source>
</evidence>
<proteinExistence type="predicted"/>
<keyword evidence="1" id="KW-1133">Transmembrane helix</keyword>
<feature type="transmembrane region" description="Helical" evidence="1">
    <location>
        <begin position="354"/>
        <end position="373"/>
    </location>
</feature>
<feature type="transmembrane region" description="Helical" evidence="1">
    <location>
        <begin position="237"/>
        <end position="258"/>
    </location>
</feature>
<evidence type="ECO:0000313" key="3">
    <source>
        <dbReference type="Proteomes" id="UP000826462"/>
    </source>
</evidence>
<feature type="transmembrane region" description="Helical" evidence="1">
    <location>
        <begin position="321"/>
        <end position="342"/>
    </location>
</feature>
<reference evidence="2 3" key="1">
    <citation type="submission" date="2021-07" db="EMBL/GenBank/DDBJ databases">
        <title>Paraburkholderia edwinii protects Aspergillus sp. from phenazines by acting as a toxin sponge.</title>
        <authorList>
            <person name="Dahlstrom K.M."/>
            <person name="Newman D.K."/>
        </authorList>
    </citation>
    <scope>NUCLEOTIDE SEQUENCE [LARGE SCALE GENOMIC DNA]</scope>
    <source>
        <strain evidence="2 3">Pe01</strain>
    </source>
</reference>
<organism evidence="2 3">
    <name type="scientific">Paraburkholderia edwinii</name>
    <dbReference type="NCBI Taxonomy" id="2861782"/>
    <lineage>
        <taxon>Bacteria</taxon>
        <taxon>Pseudomonadati</taxon>
        <taxon>Pseudomonadota</taxon>
        <taxon>Betaproteobacteria</taxon>
        <taxon>Burkholderiales</taxon>
        <taxon>Burkholderiaceae</taxon>
        <taxon>Paraburkholderia</taxon>
    </lineage>
</organism>
<keyword evidence="1" id="KW-0472">Membrane</keyword>
<evidence type="ECO:0000313" key="2">
    <source>
        <dbReference type="EMBL" id="QYD67834.1"/>
    </source>
</evidence>
<accession>A0ABX8UGH6</accession>
<dbReference type="EMBL" id="CP080095">
    <property type="protein sequence ID" value="QYD67834.1"/>
    <property type="molecule type" value="Genomic_DNA"/>
</dbReference>
<keyword evidence="3" id="KW-1185">Reference proteome</keyword>
<protein>
    <recommendedName>
        <fullName evidence="4">DUF2029 domain-containing protein</fullName>
    </recommendedName>
</protein>
<name>A0ABX8UGH6_9BURK</name>
<gene>
    <name evidence="2" type="ORF">KZJ38_16105</name>
</gene>
<feature type="transmembrane region" description="Helical" evidence="1">
    <location>
        <begin position="36"/>
        <end position="55"/>
    </location>
</feature>
<feature type="transmembrane region" description="Helical" evidence="1">
    <location>
        <begin position="379"/>
        <end position="398"/>
    </location>
</feature>
<dbReference type="Proteomes" id="UP000826462">
    <property type="component" value="Chromosome 1"/>
</dbReference>
<feature type="transmembrane region" description="Helical" evidence="1">
    <location>
        <begin position="189"/>
        <end position="208"/>
    </location>
</feature>
<dbReference type="RefSeq" id="WP_219797128.1">
    <property type="nucleotide sequence ID" value="NZ_CP080095.1"/>
</dbReference>
<keyword evidence="1" id="KW-0812">Transmembrane</keyword>
<feature type="transmembrane region" description="Helical" evidence="1">
    <location>
        <begin position="105"/>
        <end position="129"/>
    </location>
</feature>
<feature type="transmembrane region" description="Helical" evidence="1">
    <location>
        <begin position="410"/>
        <end position="430"/>
    </location>
</feature>